<evidence type="ECO:0000313" key="2">
    <source>
        <dbReference type="EMBL" id="RUT73143.1"/>
    </source>
</evidence>
<keyword evidence="1" id="KW-0472">Membrane</keyword>
<protein>
    <submittedName>
        <fullName evidence="2">Uncharacterized protein</fullName>
    </submittedName>
</protein>
<evidence type="ECO:0000256" key="1">
    <source>
        <dbReference type="SAM" id="Phobius"/>
    </source>
</evidence>
<dbReference type="AlphaFoldDB" id="A0A434AFI5"/>
<dbReference type="OrthoDB" id="1121940at2"/>
<keyword evidence="3" id="KW-1185">Reference proteome</keyword>
<feature type="transmembrane region" description="Helical" evidence="1">
    <location>
        <begin position="109"/>
        <end position="130"/>
    </location>
</feature>
<keyword evidence="1" id="KW-0812">Transmembrane</keyword>
<evidence type="ECO:0000313" key="3">
    <source>
        <dbReference type="Proteomes" id="UP000282985"/>
    </source>
</evidence>
<keyword evidence="1" id="KW-1133">Transmembrane helix</keyword>
<reference evidence="2 3" key="1">
    <citation type="submission" date="2018-11" db="EMBL/GenBank/DDBJ databases">
        <title>Parancylomarina longa gen. nov., sp. nov., isolated from sediments of southern Okinawa.</title>
        <authorList>
            <person name="Fu T."/>
        </authorList>
    </citation>
    <scope>NUCLEOTIDE SEQUENCE [LARGE SCALE GENOMIC DNA]</scope>
    <source>
        <strain evidence="2 3">T3-2 S1-C</strain>
    </source>
</reference>
<gene>
    <name evidence="2" type="ORF">DLK05_14770</name>
</gene>
<sequence>MNLNRNNIEQLVGKLKTEDARYARISRSFQIIYWILIPVYLLLTIESLTETKDINQLIGDVCFIISSLIFALFFDKYYKEYKYVDYALPTIQMLKNAANRYKPFHIKNIWVLIAVLFMDAGLCLNSSLNFSVVKVQIYFIGALILACIIGLIVWRIKYKGIRDNALSVIAEIERE</sequence>
<comment type="caution">
    <text evidence="2">The sequence shown here is derived from an EMBL/GenBank/DDBJ whole genome shotgun (WGS) entry which is preliminary data.</text>
</comment>
<dbReference type="Proteomes" id="UP000282985">
    <property type="component" value="Unassembled WGS sequence"/>
</dbReference>
<organism evidence="2 3">
    <name type="scientific">Ancylomarina longa</name>
    <dbReference type="NCBI Taxonomy" id="2487017"/>
    <lineage>
        <taxon>Bacteria</taxon>
        <taxon>Pseudomonadati</taxon>
        <taxon>Bacteroidota</taxon>
        <taxon>Bacteroidia</taxon>
        <taxon>Marinilabiliales</taxon>
        <taxon>Marinifilaceae</taxon>
        <taxon>Ancylomarina</taxon>
    </lineage>
</organism>
<accession>A0A434AFI5</accession>
<name>A0A434AFI5_9BACT</name>
<feature type="transmembrane region" description="Helical" evidence="1">
    <location>
        <begin position="136"/>
        <end position="154"/>
    </location>
</feature>
<dbReference type="EMBL" id="RJJX01000027">
    <property type="protein sequence ID" value="RUT73143.1"/>
    <property type="molecule type" value="Genomic_DNA"/>
</dbReference>
<dbReference type="RefSeq" id="WP_127344741.1">
    <property type="nucleotide sequence ID" value="NZ_RJJX01000027.1"/>
</dbReference>
<proteinExistence type="predicted"/>
<feature type="transmembrane region" description="Helical" evidence="1">
    <location>
        <begin position="54"/>
        <end position="74"/>
    </location>
</feature>
<feature type="transmembrane region" description="Helical" evidence="1">
    <location>
        <begin position="31"/>
        <end position="48"/>
    </location>
</feature>